<dbReference type="PANTHER" id="PTHR11011">
    <property type="entry name" value="MALE STERILITY PROTEIN 2-RELATED"/>
    <property type="match status" value="1"/>
</dbReference>
<evidence type="ECO:0000259" key="2">
    <source>
        <dbReference type="Pfam" id="PF07993"/>
    </source>
</evidence>
<protein>
    <recommendedName>
        <fullName evidence="1">Fatty acyl-CoA reductase</fullName>
        <ecNumber evidence="1">1.2.1.84</ecNumber>
    </recommendedName>
</protein>
<evidence type="ECO:0000313" key="4">
    <source>
        <dbReference type="RefSeq" id="XP_008482779.3"/>
    </source>
</evidence>
<dbReference type="GO" id="GO:0035336">
    <property type="term" value="P:long-chain fatty-acyl-CoA metabolic process"/>
    <property type="evidence" value="ECO:0007669"/>
    <property type="project" value="TreeGrafter"/>
</dbReference>
<dbReference type="Gene3D" id="3.40.50.720">
    <property type="entry name" value="NAD(P)-binding Rossmann-like Domain"/>
    <property type="match status" value="1"/>
</dbReference>
<keyword evidence="1" id="KW-0560">Oxidoreductase</keyword>
<keyword evidence="1" id="KW-0521">NADP</keyword>
<comment type="similarity">
    <text evidence="1">Belongs to the fatty acyl-CoA reductase family.</text>
</comment>
<dbReference type="InterPro" id="IPR013120">
    <property type="entry name" value="FAR_NAD-bd"/>
</dbReference>
<evidence type="ECO:0000256" key="1">
    <source>
        <dbReference type="RuleBase" id="RU363097"/>
    </source>
</evidence>
<gene>
    <name evidence="4" type="primary">LOC103519469</name>
</gene>
<name>A0A1S3DJ98_DIACI</name>
<organism evidence="3 4">
    <name type="scientific">Diaphorina citri</name>
    <name type="common">Asian citrus psyllid</name>
    <dbReference type="NCBI Taxonomy" id="121845"/>
    <lineage>
        <taxon>Eukaryota</taxon>
        <taxon>Metazoa</taxon>
        <taxon>Ecdysozoa</taxon>
        <taxon>Arthropoda</taxon>
        <taxon>Hexapoda</taxon>
        <taxon>Insecta</taxon>
        <taxon>Pterygota</taxon>
        <taxon>Neoptera</taxon>
        <taxon>Paraneoptera</taxon>
        <taxon>Hemiptera</taxon>
        <taxon>Sternorrhyncha</taxon>
        <taxon>Psylloidea</taxon>
        <taxon>Psyllidae</taxon>
        <taxon>Diaphorininae</taxon>
        <taxon>Diaphorina</taxon>
    </lineage>
</organism>
<comment type="function">
    <text evidence="1">Catalyzes the reduction of fatty acyl-CoA to fatty alcohols.</text>
</comment>
<sequence length="145" mass="16664">MVYANPAMFSKMSDELLKDSNDKNGEPSVIWDKLDKEDDAEDIIWDDDTPSPIQEFYKDQTVFITGATGFLGSLLVEKLLRCCPQIRKLILLIRKGKSNSVDERVKDYFNDTVFDRLRLTNPNYHEKVDIVTGHIDAQNFDAFTP</sequence>
<dbReference type="InterPro" id="IPR036291">
    <property type="entry name" value="NAD(P)-bd_dom_sf"/>
</dbReference>
<evidence type="ECO:0000313" key="3">
    <source>
        <dbReference type="Proteomes" id="UP000079169"/>
    </source>
</evidence>
<dbReference type="RefSeq" id="XP_008482779.3">
    <property type="nucleotide sequence ID" value="XM_008484557.3"/>
</dbReference>
<dbReference type="GO" id="GO:0005777">
    <property type="term" value="C:peroxisome"/>
    <property type="evidence" value="ECO:0007669"/>
    <property type="project" value="TreeGrafter"/>
</dbReference>
<dbReference type="PaxDb" id="121845-A0A1S3DJ98"/>
<comment type="catalytic activity">
    <reaction evidence="1">
        <text>a long-chain fatty acyl-CoA + 2 NADPH + 2 H(+) = a long-chain primary fatty alcohol + 2 NADP(+) + CoA</text>
        <dbReference type="Rhea" id="RHEA:52716"/>
        <dbReference type="ChEBI" id="CHEBI:15378"/>
        <dbReference type="ChEBI" id="CHEBI:57287"/>
        <dbReference type="ChEBI" id="CHEBI:57783"/>
        <dbReference type="ChEBI" id="CHEBI:58349"/>
        <dbReference type="ChEBI" id="CHEBI:77396"/>
        <dbReference type="ChEBI" id="CHEBI:83139"/>
        <dbReference type="EC" id="1.2.1.84"/>
    </reaction>
</comment>
<reference evidence="4" key="1">
    <citation type="submission" date="2025-08" db="UniProtKB">
        <authorList>
            <consortium name="RefSeq"/>
        </authorList>
    </citation>
    <scope>IDENTIFICATION</scope>
</reference>
<proteinExistence type="inferred from homology"/>
<keyword evidence="1" id="KW-0444">Lipid biosynthesis</keyword>
<accession>A0A1S3DJ98</accession>
<keyword evidence="3" id="KW-1185">Reference proteome</keyword>
<feature type="domain" description="Thioester reductase (TE)" evidence="2">
    <location>
        <begin position="64"/>
        <end position="140"/>
    </location>
</feature>
<dbReference type="PANTHER" id="PTHR11011:SF60">
    <property type="entry name" value="FATTY ACYL-COA REDUCTASE-RELATED"/>
    <property type="match status" value="1"/>
</dbReference>
<dbReference type="STRING" id="121845.A0A1S3DJ98"/>
<dbReference type="GO" id="GO:0080019">
    <property type="term" value="F:alcohol-forming very long-chain fatty acyl-CoA reductase activity"/>
    <property type="evidence" value="ECO:0007669"/>
    <property type="project" value="InterPro"/>
</dbReference>
<dbReference type="GeneID" id="103519469"/>
<dbReference type="GO" id="GO:0102965">
    <property type="term" value="F:alcohol-forming long-chain fatty acyl-CoA reductase activity"/>
    <property type="evidence" value="ECO:0007669"/>
    <property type="project" value="UniProtKB-EC"/>
</dbReference>
<dbReference type="KEGG" id="dci:103519469"/>
<dbReference type="Pfam" id="PF07993">
    <property type="entry name" value="NAD_binding_4"/>
    <property type="match status" value="1"/>
</dbReference>
<dbReference type="EC" id="1.2.1.84" evidence="1"/>
<dbReference type="Proteomes" id="UP000079169">
    <property type="component" value="Unplaced"/>
</dbReference>
<dbReference type="AlphaFoldDB" id="A0A1S3DJ98"/>
<dbReference type="SUPFAM" id="SSF51735">
    <property type="entry name" value="NAD(P)-binding Rossmann-fold domains"/>
    <property type="match status" value="1"/>
</dbReference>
<dbReference type="InterPro" id="IPR026055">
    <property type="entry name" value="FAR"/>
</dbReference>
<keyword evidence="1" id="KW-0443">Lipid metabolism</keyword>